<name>A0AA91TMZ9_NIACI</name>
<dbReference type="GO" id="GO:0016987">
    <property type="term" value="F:sigma factor activity"/>
    <property type="evidence" value="ECO:0007669"/>
    <property type="project" value="UniProtKB-KW"/>
</dbReference>
<keyword evidence="2" id="KW-0749">Sporulation</keyword>
<dbReference type="InterPro" id="IPR007627">
    <property type="entry name" value="RNA_pol_sigma70_r2"/>
</dbReference>
<sequence>MSGILLSIGALLKELVFLVSYVKNNAFPQPLSASDEKKYLRLMAEGDSHARNMLIEHNLRLVAHIVKKFENTGEDSEDLISIGTIGLIKGIESFSEGKGTKLATYAARCIENEILI</sequence>
<evidence type="ECO:0000313" key="8">
    <source>
        <dbReference type="EMBL" id="PAD80651.1"/>
    </source>
</evidence>
<evidence type="ECO:0000256" key="1">
    <source>
        <dbReference type="ARBA" id="ARBA00007788"/>
    </source>
</evidence>
<evidence type="ECO:0000313" key="9">
    <source>
        <dbReference type="Proteomes" id="UP000216961"/>
    </source>
</evidence>
<dbReference type="InterPro" id="IPR014284">
    <property type="entry name" value="RNA_pol_sigma-70_dom"/>
</dbReference>
<dbReference type="InterPro" id="IPR000943">
    <property type="entry name" value="RNA_pol_sigma70"/>
</dbReference>
<proteinExistence type="inferred from homology"/>
<accession>A0AA91TMZ9</accession>
<evidence type="ECO:0000256" key="3">
    <source>
        <dbReference type="ARBA" id="ARBA00023015"/>
    </source>
</evidence>
<dbReference type="PANTHER" id="PTHR30376:SF3">
    <property type="entry name" value="RNA POLYMERASE SIGMA FACTOR RPOH"/>
    <property type="match status" value="1"/>
</dbReference>
<feature type="domain" description="RNA polymerase sigma-70" evidence="7">
    <location>
        <begin position="78"/>
        <end position="91"/>
    </location>
</feature>
<dbReference type="AlphaFoldDB" id="A0AA91TMZ9"/>
<dbReference type="GO" id="GO:0030435">
    <property type="term" value="P:sporulation resulting in formation of a cellular spore"/>
    <property type="evidence" value="ECO:0007669"/>
    <property type="project" value="UniProtKB-KW"/>
</dbReference>
<dbReference type="NCBIfam" id="TIGR02937">
    <property type="entry name" value="sigma70-ECF"/>
    <property type="match status" value="1"/>
</dbReference>
<organism evidence="8 9">
    <name type="scientific">Niallia circulans</name>
    <name type="common">Bacillus circulans</name>
    <dbReference type="NCBI Taxonomy" id="1397"/>
    <lineage>
        <taxon>Bacteria</taxon>
        <taxon>Bacillati</taxon>
        <taxon>Bacillota</taxon>
        <taxon>Bacilli</taxon>
        <taxon>Bacillales</taxon>
        <taxon>Bacillaceae</taxon>
        <taxon>Niallia</taxon>
    </lineage>
</organism>
<evidence type="ECO:0000256" key="5">
    <source>
        <dbReference type="ARBA" id="ARBA00023125"/>
    </source>
</evidence>
<dbReference type="Pfam" id="PF04542">
    <property type="entry name" value="Sigma70_r2"/>
    <property type="match status" value="1"/>
</dbReference>
<evidence type="ECO:0000256" key="4">
    <source>
        <dbReference type="ARBA" id="ARBA00023082"/>
    </source>
</evidence>
<dbReference type="PANTHER" id="PTHR30376">
    <property type="entry name" value="SIGMA FACTOR RPOH HEAT SHOCK RELATED"/>
    <property type="match status" value="1"/>
</dbReference>
<keyword evidence="4" id="KW-0731">Sigma factor</keyword>
<dbReference type="InterPro" id="IPR013325">
    <property type="entry name" value="RNA_pol_sigma_r2"/>
</dbReference>
<keyword evidence="5" id="KW-0238">DNA-binding</keyword>
<dbReference type="SUPFAM" id="SSF88946">
    <property type="entry name" value="Sigma2 domain of RNA polymerase sigma factors"/>
    <property type="match status" value="1"/>
</dbReference>
<keyword evidence="3" id="KW-0805">Transcription regulation</keyword>
<reference evidence="8 9" key="1">
    <citation type="submission" date="2017-07" db="EMBL/GenBank/DDBJ databases">
        <title>Isolation and whole genome analysis of endospore-forming bacteria from heroin.</title>
        <authorList>
            <person name="Kalinowski J."/>
            <person name="Ahrens B."/>
            <person name="Al-Dilaimi A."/>
            <person name="Winkler A."/>
            <person name="Wibberg D."/>
            <person name="Schleenbecker U."/>
            <person name="Ruckert C."/>
            <person name="Wolfel R."/>
            <person name="Grass G."/>
        </authorList>
    </citation>
    <scope>NUCLEOTIDE SEQUENCE [LARGE SCALE GENOMIC DNA]</scope>
    <source>
        <strain evidence="8 9">7521-2</strain>
    </source>
</reference>
<dbReference type="GO" id="GO:0006352">
    <property type="term" value="P:DNA-templated transcription initiation"/>
    <property type="evidence" value="ECO:0007669"/>
    <property type="project" value="InterPro"/>
</dbReference>
<dbReference type="EMBL" id="NPBQ01000148">
    <property type="protein sequence ID" value="PAD80651.1"/>
    <property type="molecule type" value="Genomic_DNA"/>
</dbReference>
<dbReference type="PROSITE" id="PS00715">
    <property type="entry name" value="SIGMA70_1"/>
    <property type="match status" value="1"/>
</dbReference>
<keyword evidence="6" id="KW-0804">Transcription</keyword>
<comment type="similarity">
    <text evidence="1">Belongs to the sigma-70 factor family.</text>
</comment>
<evidence type="ECO:0000256" key="6">
    <source>
        <dbReference type="ARBA" id="ARBA00023163"/>
    </source>
</evidence>
<evidence type="ECO:0000256" key="2">
    <source>
        <dbReference type="ARBA" id="ARBA00022969"/>
    </source>
</evidence>
<dbReference type="InterPro" id="IPR050813">
    <property type="entry name" value="Sigma-70_Factor"/>
</dbReference>
<protein>
    <submittedName>
        <fullName evidence="8">RNA polymerase subunit sigma-70</fullName>
    </submittedName>
</protein>
<gene>
    <name evidence="8" type="ORF">CHH57_24125</name>
</gene>
<feature type="non-terminal residue" evidence="8">
    <location>
        <position position="116"/>
    </location>
</feature>
<evidence type="ECO:0000259" key="7">
    <source>
        <dbReference type="PROSITE" id="PS00715"/>
    </source>
</evidence>
<dbReference type="Proteomes" id="UP000216961">
    <property type="component" value="Unassembled WGS sequence"/>
</dbReference>
<comment type="caution">
    <text evidence="8">The sequence shown here is derived from an EMBL/GenBank/DDBJ whole genome shotgun (WGS) entry which is preliminary data.</text>
</comment>
<dbReference type="RefSeq" id="WP_141231374.1">
    <property type="nucleotide sequence ID" value="NZ_NPBQ01000148.1"/>
</dbReference>
<dbReference type="FunFam" id="1.20.120.1810:FF:000003">
    <property type="entry name" value="RNA polymerase sigma factor"/>
    <property type="match status" value="1"/>
</dbReference>
<dbReference type="GO" id="GO:0003677">
    <property type="term" value="F:DNA binding"/>
    <property type="evidence" value="ECO:0007669"/>
    <property type="project" value="UniProtKB-KW"/>
</dbReference>
<dbReference type="Gene3D" id="1.20.120.1810">
    <property type="match status" value="1"/>
</dbReference>